<organism evidence="2 3">
    <name type="scientific">Phytophthora nicotianae P1976</name>
    <dbReference type="NCBI Taxonomy" id="1317066"/>
    <lineage>
        <taxon>Eukaryota</taxon>
        <taxon>Sar</taxon>
        <taxon>Stramenopiles</taxon>
        <taxon>Oomycota</taxon>
        <taxon>Peronosporomycetes</taxon>
        <taxon>Peronosporales</taxon>
        <taxon>Peronosporaceae</taxon>
        <taxon>Phytophthora</taxon>
    </lineage>
</organism>
<evidence type="ECO:0000256" key="1">
    <source>
        <dbReference type="SAM" id="MobiDB-lite"/>
    </source>
</evidence>
<gene>
    <name evidence="2" type="ORF">F444_21613</name>
</gene>
<feature type="compositionally biased region" description="Low complexity" evidence="1">
    <location>
        <begin position="10"/>
        <end position="19"/>
    </location>
</feature>
<feature type="region of interest" description="Disordered" evidence="1">
    <location>
        <begin position="1"/>
        <end position="43"/>
    </location>
</feature>
<proteinExistence type="predicted"/>
<dbReference type="Proteomes" id="UP000028582">
    <property type="component" value="Unassembled WGS sequence"/>
</dbReference>
<name>A0A080Z0J4_PHYNI</name>
<sequence>AGYASRRCNSPASSLSSKSMMQPCTTSRTGRLVSPSDWGTSRSGTTTRHLTVVYTTLGYCRLFSTMSQWKRACFCFRRRIQMGNTGWSCSTPSTKTNSIRTTRLSAFGRMCQLLLFSQSAKTIKVS</sequence>
<feature type="compositionally biased region" description="Polar residues" evidence="1">
    <location>
        <begin position="20"/>
        <end position="29"/>
    </location>
</feature>
<comment type="caution">
    <text evidence="2">The sequence shown here is derived from an EMBL/GenBank/DDBJ whole genome shotgun (WGS) entry which is preliminary data.</text>
</comment>
<dbReference type="EMBL" id="ANJA01003984">
    <property type="protein sequence ID" value="ETO60155.1"/>
    <property type="molecule type" value="Genomic_DNA"/>
</dbReference>
<reference evidence="2 3" key="1">
    <citation type="submission" date="2013-11" db="EMBL/GenBank/DDBJ databases">
        <title>The Genome Sequence of Phytophthora parasitica P1976.</title>
        <authorList>
            <consortium name="The Broad Institute Genomics Platform"/>
            <person name="Russ C."/>
            <person name="Tyler B."/>
            <person name="Panabieres F."/>
            <person name="Shan W."/>
            <person name="Tripathy S."/>
            <person name="Grunwald N."/>
            <person name="Machado M."/>
            <person name="Johnson C.S."/>
            <person name="Walker B."/>
            <person name="Young S."/>
            <person name="Zeng Q."/>
            <person name="Gargeya S."/>
            <person name="Fitzgerald M."/>
            <person name="Haas B."/>
            <person name="Abouelleil A."/>
            <person name="Allen A.W."/>
            <person name="Alvarado L."/>
            <person name="Arachchi H.M."/>
            <person name="Berlin A.M."/>
            <person name="Chapman S.B."/>
            <person name="Gainer-Dewar J."/>
            <person name="Goldberg J."/>
            <person name="Griggs A."/>
            <person name="Gujja S."/>
            <person name="Hansen M."/>
            <person name="Howarth C."/>
            <person name="Imamovic A."/>
            <person name="Ireland A."/>
            <person name="Larimer J."/>
            <person name="McCowan C."/>
            <person name="Murphy C."/>
            <person name="Pearson M."/>
            <person name="Poon T.W."/>
            <person name="Priest M."/>
            <person name="Roberts A."/>
            <person name="Saif S."/>
            <person name="Shea T."/>
            <person name="Sisk P."/>
            <person name="Sykes S."/>
            <person name="Wortman J."/>
            <person name="Nusbaum C."/>
            <person name="Birren B."/>
        </authorList>
    </citation>
    <scope>NUCLEOTIDE SEQUENCE [LARGE SCALE GENOMIC DNA]</scope>
    <source>
        <strain evidence="2 3">P1976</strain>
    </source>
</reference>
<evidence type="ECO:0000313" key="2">
    <source>
        <dbReference type="EMBL" id="ETO60155.1"/>
    </source>
</evidence>
<evidence type="ECO:0000313" key="3">
    <source>
        <dbReference type="Proteomes" id="UP000028582"/>
    </source>
</evidence>
<feature type="non-terminal residue" evidence="2">
    <location>
        <position position="1"/>
    </location>
</feature>
<protein>
    <submittedName>
        <fullName evidence="2">Uncharacterized protein</fullName>
    </submittedName>
</protein>
<accession>A0A080Z0J4</accession>
<dbReference type="AlphaFoldDB" id="A0A080Z0J4"/>